<accession>A0A816KS69</accession>
<dbReference type="Gene3D" id="2.40.50.140">
    <property type="entry name" value="Nucleic acid-binding proteins"/>
    <property type="match status" value="1"/>
</dbReference>
<dbReference type="InterPro" id="IPR012340">
    <property type="entry name" value="NA-bd_OB-fold"/>
</dbReference>
<dbReference type="AlphaFoldDB" id="A0A816KS69"/>
<sequence length="148" mass="16354">MKLISSVLLGLLGSSNKMAGLLSHAPDATGSWSNLEPSLRCNKCVTPHITGVIRFCVELAVDDGKDSDTFVIFDKEMTRLTKQEVVVLAFEEVLYISRNTFKVGLILLQLLSWRLKLLATTDTNRWRGGASKLSCRAFLGRSSCFKSV</sequence>
<evidence type="ECO:0000313" key="2">
    <source>
        <dbReference type="EMBL" id="CAF1919340.1"/>
    </source>
</evidence>
<feature type="signal peptide" evidence="1">
    <location>
        <begin position="1"/>
        <end position="19"/>
    </location>
</feature>
<gene>
    <name evidence="2" type="ORF">DARMORV10_C02P46330.1</name>
</gene>
<proteinExistence type="predicted"/>
<reference evidence="2" key="1">
    <citation type="submission" date="2021-01" db="EMBL/GenBank/DDBJ databases">
        <authorList>
            <consortium name="Genoscope - CEA"/>
            <person name="William W."/>
        </authorList>
    </citation>
    <scope>NUCLEOTIDE SEQUENCE</scope>
</reference>
<dbReference type="Proteomes" id="UP001295469">
    <property type="component" value="Chromosome C02"/>
</dbReference>
<feature type="chain" id="PRO_5032683053" evidence="1">
    <location>
        <begin position="20"/>
        <end position="148"/>
    </location>
</feature>
<evidence type="ECO:0000256" key="1">
    <source>
        <dbReference type="SAM" id="SignalP"/>
    </source>
</evidence>
<dbReference type="EMBL" id="HG994366">
    <property type="protein sequence ID" value="CAF1919340.1"/>
    <property type="molecule type" value="Genomic_DNA"/>
</dbReference>
<protein>
    <submittedName>
        <fullName evidence="2">(rape) hypothetical protein</fullName>
    </submittedName>
</protein>
<name>A0A816KS69_BRANA</name>
<keyword evidence="1" id="KW-0732">Signal</keyword>
<organism evidence="2">
    <name type="scientific">Brassica napus</name>
    <name type="common">Rape</name>
    <dbReference type="NCBI Taxonomy" id="3708"/>
    <lineage>
        <taxon>Eukaryota</taxon>
        <taxon>Viridiplantae</taxon>
        <taxon>Streptophyta</taxon>
        <taxon>Embryophyta</taxon>
        <taxon>Tracheophyta</taxon>
        <taxon>Spermatophyta</taxon>
        <taxon>Magnoliopsida</taxon>
        <taxon>eudicotyledons</taxon>
        <taxon>Gunneridae</taxon>
        <taxon>Pentapetalae</taxon>
        <taxon>rosids</taxon>
        <taxon>malvids</taxon>
        <taxon>Brassicales</taxon>
        <taxon>Brassicaceae</taxon>
        <taxon>Brassiceae</taxon>
        <taxon>Brassica</taxon>
    </lineage>
</organism>